<dbReference type="AlphaFoldDB" id="A0A1F4VDJ0"/>
<dbReference type="PANTHER" id="PTHR30121">
    <property type="entry name" value="UNCHARACTERIZED PROTEIN YJGR-RELATED"/>
    <property type="match status" value="1"/>
</dbReference>
<dbReference type="Gene3D" id="3.40.50.300">
    <property type="entry name" value="P-loop containing nucleotide triphosphate hydrolases"/>
    <property type="match status" value="2"/>
</dbReference>
<dbReference type="Proteomes" id="UP000176504">
    <property type="component" value="Unassembled WGS sequence"/>
</dbReference>
<accession>A0A1F4VDJ0</accession>
<dbReference type="Pfam" id="PF01935">
    <property type="entry name" value="DUF87"/>
    <property type="match status" value="1"/>
</dbReference>
<dbReference type="InterPro" id="IPR027417">
    <property type="entry name" value="P-loop_NTPase"/>
</dbReference>
<organism evidence="3 4">
    <name type="scientific">candidate division WWE3 bacterium RIFCSPLOWO2_01_FULL_41_18</name>
    <dbReference type="NCBI Taxonomy" id="1802625"/>
    <lineage>
        <taxon>Bacteria</taxon>
        <taxon>Katanobacteria</taxon>
    </lineage>
</organism>
<protein>
    <recommendedName>
        <fullName evidence="5">Type IV secretion system coupling protein TraD DNA-binding domain-containing protein</fullName>
    </recommendedName>
</protein>
<comment type="caution">
    <text evidence="3">The sequence shown here is derived from an EMBL/GenBank/DDBJ whole genome shotgun (WGS) entry which is preliminary data.</text>
</comment>
<dbReference type="SUPFAM" id="SSF52540">
    <property type="entry name" value="P-loop containing nucleoside triphosphate hydrolases"/>
    <property type="match status" value="1"/>
</dbReference>
<evidence type="ECO:0000313" key="4">
    <source>
        <dbReference type="Proteomes" id="UP000176504"/>
    </source>
</evidence>
<dbReference type="InterPro" id="IPR002789">
    <property type="entry name" value="HerA_central"/>
</dbReference>
<dbReference type="PANTHER" id="PTHR30121:SF11">
    <property type="entry name" value="AAA+ ATPASE DOMAIN-CONTAINING PROTEIN"/>
    <property type="match status" value="1"/>
</dbReference>
<reference evidence="3 4" key="1">
    <citation type="journal article" date="2016" name="Nat. Commun.">
        <title>Thousands of microbial genomes shed light on interconnected biogeochemical processes in an aquifer system.</title>
        <authorList>
            <person name="Anantharaman K."/>
            <person name="Brown C.T."/>
            <person name="Hug L.A."/>
            <person name="Sharon I."/>
            <person name="Castelle C.J."/>
            <person name="Probst A.J."/>
            <person name="Thomas B.C."/>
            <person name="Singh A."/>
            <person name="Wilkins M.J."/>
            <person name="Karaoz U."/>
            <person name="Brodie E.L."/>
            <person name="Williams K.H."/>
            <person name="Hubbard S.S."/>
            <person name="Banfield J.F."/>
        </authorList>
    </citation>
    <scope>NUCLEOTIDE SEQUENCE [LARGE SCALE GENOMIC DNA]</scope>
</reference>
<evidence type="ECO:0000259" key="2">
    <source>
        <dbReference type="Pfam" id="PF12696"/>
    </source>
</evidence>
<feature type="domain" description="TraD/TraG TraM recognition site" evidence="2">
    <location>
        <begin position="278"/>
        <end position="319"/>
    </location>
</feature>
<evidence type="ECO:0000313" key="3">
    <source>
        <dbReference type="EMBL" id="OGC55301.1"/>
    </source>
</evidence>
<sequence length="433" mass="49351">MYLGDSIFRGVEKKVKITTEDRRRHFYIIGQTGTGKSELMKFMAIQDIKEGKGVGFIDPHGSAIEDMLPLIPEERLEDVIYFDAGDEERPLGLNILEAKSETQKHLIVNSFISLLYKLYDPNHQGIMGPQLERALRNVMLTAMEEPGNTMVEVLRLIIDKNYAKEKIPLIKDPLVKKYWTDEMAGTSEFHKSEKTGYFVSKVDRFVTERIMRNIIGQSKSAFDFREVMDSKKILLVDLSKGKIGEENSNFLGLLMVPRLLGAALSRADALGKVDFPDFYLYIDEFQNFSTPDIATILSEARKYKLCMIMANQFVAQLSDDIKTAVFGNVGTINSFRVGVDDAVYLENQFTPVFDKTDLINLPIGNSYIRLLINGHPSPPFSLKVNWDEISKLQTLAKSPEKKSLSERIREKSRLKYGVEKHIVEEDINRRTQT</sequence>
<dbReference type="Pfam" id="PF12696">
    <property type="entry name" value="TraG-D_C"/>
    <property type="match status" value="1"/>
</dbReference>
<proteinExistence type="predicted"/>
<evidence type="ECO:0000259" key="1">
    <source>
        <dbReference type="Pfam" id="PF01935"/>
    </source>
</evidence>
<gene>
    <name evidence="3" type="ORF">A3A78_04440</name>
</gene>
<dbReference type="CDD" id="cd01127">
    <property type="entry name" value="TrwB_TraG_TraD_VirD4"/>
    <property type="match status" value="1"/>
</dbReference>
<dbReference type="EMBL" id="MEVI01000003">
    <property type="protein sequence ID" value="OGC55301.1"/>
    <property type="molecule type" value="Genomic_DNA"/>
</dbReference>
<evidence type="ECO:0008006" key="5">
    <source>
        <dbReference type="Google" id="ProtNLM"/>
    </source>
</evidence>
<name>A0A1F4VDJ0_UNCKA</name>
<dbReference type="InterPro" id="IPR051162">
    <property type="entry name" value="T4SS_component"/>
</dbReference>
<dbReference type="InterPro" id="IPR032689">
    <property type="entry name" value="TraG-D_C"/>
</dbReference>
<feature type="domain" description="Helicase HerA central" evidence="1">
    <location>
        <begin position="14"/>
        <end position="61"/>
    </location>
</feature>